<reference evidence="1 2" key="1">
    <citation type="submission" date="2022-04" db="EMBL/GenBank/DDBJ databases">
        <title>Human microbiome associated bacterial genomes.</title>
        <authorList>
            <person name="Sandstrom S."/>
            <person name="Salamzade R."/>
            <person name="Kalan L.R."/>
        </authorList>
    </citation>
    <scope>NUCLEOTIDE SEQUENCE [LARGE SCALE GENOMIC DNA]</scope>
    <source>
        <strain evidence="2">p3-SID1799</strain>
    </source>
</reference>
<name>A0ABT2HUG4_9MICO</name>
<evidence type="ECO:0000313" key="2">
    <source>
        <dbReference type="Proteomes" id="UP001525379"/>
    </source>
</evidence>
<proteinExistence type="predicted"/>
<evidence type="ECO:0000313" key="1">
    <source>
        <dbReference type="EMBL" id="MCT2041958.1"/>
    </source>
</evidence>
<dbReference type="RefSeq" id="WP_066078989.1">
    <property type="nucleotide sequence ID" value="NZ_JALXSQ010000003.1"/>
</dbReference>
<gene>
    <name evidence="1" type="ORF">M3D15_01180</name>
</gene>
<sequence>MNDVYTADLRPRELIDFPTAELMAMELDGVLWRAGGGITEGWTSVDTSLSPETRASAIAHLVRERETVIGDVARWIHLGGTQPEELELATTRGGVRLGHPHITRYERIIPEASRERIAGVWVVTRARAAFDELRNVSSDDVALIEHWLATFGVSAREVLLELEHAGRVSGITGLRRQLYRVQAAS</sequence>
<protein>
    <submittedName>
        <fullName evidence="1">Uncharacterized protein</fullName>
    </submittedName>
</protein>
<comment type="caution">
    <text evidence="1">The sequence shown here is derived from an EMBL/GenBank/DDBJ whole genome shotgun (WGS) entry which is preliminary data.</text>
</comment>
<keyword evidence="2" id="KW-1185">Reference proteome</keyword>
<dbReference type="Proteomes" id="UP001525379">
    <property type="component" value="Unassembled WGS sequence"/>
</dbReference>
<organism evidence="1 2">
    <name type="scientific">Pseudoclavibacter albus</name>
    <dbReference type="NCBI Taxonomy" id="272241"/>
    <lineage>
        <taxon>Bacteria</taxon>
        <taxon>Bacillati</taxon>
        <taxon>Actinomycetota</taxon>
        <taxon>Actinomycetes</taxon>
        <taxon>Micrococcales</taxon>
        <taxon>Microbacteriaceae</taxon>
        <taxon>Pseudoclavibacter</taxon>
    </lineage>
</organism>
<accession>A0ABT2HUG4</accession>
<dbReference type="EMBL" id="JALXSQ010000003">
    <property type="protein sequence ID" value="MCT2041958.1"/>
    <property type="molecule type" value="Genomic_DNA"/>
</dbReference>